<dbReference type="InterPro" id="IPR036526">
    <property type="entry name" value="C-N_Hydrolase_sf"/>
</dbReference>
<dbReference type="InterPro" id="IPR050345">
    <property type="entry name" value="Aliph_Amidase/BUP"/>
</dbReference>
<proteinExistence type="predicted"/>
<protein>
    <recommendedName>
        <fullName evidence="2">CN hydrolase domain-containing protein</fullName>
    </recommendedName>
</protein>
<organism evidence="3">
    <name type="scientific">marine metagenome</name>
    <dbReference type="NCBI Taxonomy" id="408172"/>
    <lineage>
        <taxon>unclassified sequences</taxon>
        <taxon>metagenomes</taxon>
        <taxon>ecological metagenomes</taxon>
    </lineage>
</organism>
<dbReference type="PANTHER" id="PTHR43674">
    <property type="entry name" value="NITRILASE C965.09-RELATED"/>
    <property type="match status" value="1"/>
</dbReference>
<gene>
    <name evidence="3" type="ORF">METZ01_LOCUS157252</name>
</gene>
<evidence type="ECO:0000313" key="3">
    <source>
        <dbReference type="EMBL" id="SVB04398.1"/>
    </source>
</evidence>
<reference evidence="3" key="1">
    <citation type="submission" date="2018-05" db="EMBL/GenBank/DDBJ databases">
        <authorList>
            <person name="Lanie J.A."/>
            <person name="Ng W.-L."/>
            <person name="Kazmierczak K.M."/>
            <person name="Andrzejewski T.M."/>
            <person name="Davidsen T.M."/>
            <person name="Wayne K.J."/>
            <person name="Tettelin H."/>
            <person name="Glass J.I."/>
            <person name="Rusch D."/>
            <person name="Podicherti R."/>
            <person name="Tsui H.-C.T."/>
            <person name="Winkler M.E."/>
        </authorList>
    </citation>
    <scope>NUCLEOTIDE SEQUENCE</scope>
</reference>
<evidence type="ECO:0000259" key="2">
    <source>
        <dbReference type="PROSITE" id="PS50263"/>
    </source>
</evidence>
<sequence>AEEVPNGPTTSAMEELARELNMVLVVPLYEKADGFYYNTAVVIDSDGSYLGKYRKNHIPHGPNFQEKFYFKPGNLGYPVFDTAVGKIGVYICYDRHFPEGARALGLNGAELVFIPSATAGRSRRLWFTEQRGHAIANVYFVGTINRVGIESEGPNEFYGHSYFCNPYGEILKEAGEDEEVLIADLDLGSVREARVDLLFWRDRRPDTYDALAAP</sequence>
<feature type="non-terminal residue" evidence="3">
    <location>
        <position position="1"/>
    </location>
</feature>
<dbReference type="PROSITE" id="PS50263">
    <property type="entry name" value="CN_HYDROLASE"/>
    <property type="match status" value="1"/>
</dbReference>
<keyword evidence="1" id="KW-0378">Hydrolase</keyword>
<dbReference type="InterPro" id="IPR003010">
    <property type="entry name" value="C-N_Hydrolase"/>
</dbReference>
<dbReference type="Pfam" id="PF00795">
    <property type="entry name" value="CN_hydrolase"/>
    <property type="match status" value="1"/>
</dbReference>
<feature type="domain" description="CN hydrolase" evidence="2">
    <location>
        <begin position="1"/>
        <end position="187"/>
    </location>
</feature>
<evidence type="ECO:0000256" key="1">
    <source>
        <dbReference type="ARBA" id="ARBA00022801"/>
    </source>
</evidence>
<dbReference type="EMBL" id="UINC01026623">
    <property type="protein sequence ID" value="SVB04398.1"/>
    <property type="molecule type" value="Genomic_DNA"/>
</dbReference>
<accession>A0A382ASF9</accession>
<dbReference type="Gene3D" id="3.60.110.10">
    <property type="entry name" value="Carbon-nitrogen hydrolase"/>
    <property type="match status" value="1"/>
</dbReference>
<dbReference type="GO" id="GO:0016811">
    <property type="term" value="F:hydrolase activity, acting on carbon-nitrogen (but not peptide) bonds, in linear amides"/>
    <property type="evidence" value="ECO:0007669"/>
    <property type="project" value="UniProtKB-ARBA"/>
</dbReference>
<dbReference type="PANTHER" id="PTHR43674:SF2">
    <property type="entry name" value="BETA-UREIDOPROPIONASE"/>
    <property type="match status" value="1"/>
</dbReference>
<dbReference type="AlphaFoldDB" id="A0A382ASF9"/>
<name>A0A382ASF9_9ZZZZ</name>
<dbReference type="SUPFAM" id="SSF56317">
    <property type="entry name" value="Carbon-nitrogen hydrolase"/>
    <property type="match status" value="1"/>
</dbReference>